<gene>
    <name evidence="1" type="ORF">BJP36_43715</name>
</gene>
<organism evidence="1">
    <name type="scientific">Moorena producens (strain JHB)</name>
    <dbReference type="NCBI Taxonomy" id="1454205"/>
    <lineage>
        <taxon>Bacteria</taxon>
        <taxon>Bacillati</taxon>
        <taxon>Cyanobacteriota</taxon>
        <taxon>Cyanophyceae</taxon>
        <taxon>Coleofasciculales</taxon>
        <taxon>Coleofasciculaceae</taxon>
        <taxon>Moorena</taxon>
    </lineage>
</organism>
<name>A0A9Q9UVX7_MOOP1</name>
<accession>A0A9Q9UVX7</accession>
<dbReference type="EMBL" id="CP017708">
    <property type="protein sequence ID" value="WAN69271.1"/>
    <property type="molecule type" value="Genomic_DNA"/>
</dbReference>
<dbReference type="Proteomes" id="UP000176944">
    <property type="component" value="Chromosome"/>
</dbReference>
<reference evidence="1" key="2">
    <citation type="submission" date="2022-10" db="EMBL/GenBank/DDBJ databases">
        <authorList>
            <person name="Ngo T.-E."/>
        </authorList>
    </citation>
    <scope>NUCLEOTIDE SEQUENCE</scope>
    <source>
        <strain evidence="1">JHB</strain>
    </source>
</reference>
<dbReference type="AlphaFoldDB" id="A0A9Q9UVX7"/>
<reference evidence="1" key="1">
    <citation type="journal article" date="2017" name="Proc. Natl. Acad. Sci. U.S.A.">
        <title>Comparative genomics uncovers the prolific and distinctive metabolic potential of the cyanobacterial genus Moorea.</title>
        <authorList>
            <person name="Leao T."/>
            <person name="Castelao G."/>
            <person name="Korobeynikov A."/>
            <person name="Monroe E.A."/>
            <person name="Podell S."/>
            <person name="Glukhov E."/>
            <person name="Allen E.E."/>
            <person name="Gerwick W.H."/>
            <person name="Gerwick L."/>
        </authorList>
    </citation>
    <scope>NUCLEOTIDE SEQUENCE</scope>
    <source>
        <strain evidence="1">JHB</strain>
    </source>
</reference>
<sequence length="113" mass="12417">MVEQASCLWWRHLGRTGILPVAAAFWWNRHLACGGGILVEQASCLWRRHLGRTGILPVGSDSRLPTPDSLCYIVNPQKGNPLRIITAVARAVRTSTLVSKLSIAIVLLLTSDF</sequence>
<proteinExistence type="predicted"/>
<evidence type="ECO:0000313" key="1">
    <source>
        <dbReference type="EMBL" id="WAN69271.1"/>
    </source>
</evidence>
<protein>
    <submittedName>
        <fullName evidence="1">Uncharacterized protein</fullName>
    </submittedName>
</protein>